<accession>A0ACB7PG24</accession>
<evidence type="ECO:0000313" key="1">
    <source>
        <dbReference type="EMBL" id="KAH6637274.1"/>
    </source>
</evidence>
<gene>
    <name evidence="1" type="ORF">F5144DRAFT_210323</name>
</gene>
<reference evidence="1 2" key="1">
    <citation type="journal article" date="2021" name="Nat. Commun.">
        <title>Genetic determinants of endophytism in the Arabidopsis root mycobiome.</title>
        <authorList>
            <person name="Mesny F."/>
            <person name="Miyauchi S."/>
            <person name="Thiergart T."/>
            <person name="Pickel B."/>
            <person name="Atanasova L."/>
            <person name="Karlsson M."/>
            <person name="Huettel B."/>
            <person name="Barry K.W."/>
            <person name="Haridas S."/>
            <person name="Chen C."/>
            <person name="Bauer D."/>
            <person name="Andreopoulos W."/>
            <person name="Pangilinan J."/>
            <person name="LaButti K."/>
            <person name="Riley R."/>
            <person name="Lipzen A."/>
            <person name="Clum A."/>
            <person name="Drula E."/>
            <person name="Henrissat B."/>
            <person name="Kohler A."/>
            <person name="Grigoriev I.V."/>
            <person name="Martin F.M."/>
            <person name="Hacquard S."/>
        </authorList>
    </citation>
    <scope>NUCLEOTIDE SEQUENCE [LARGE SCALE GENOMIC DNA]</scope>
    <source>
        <strain evidence="1 2">MPI-SDFR-AT-0079</strain>
    </source>
</reference>
<keyword evidence="2" id="KW-1185">Reference proteome</keyword>
<evidence type="ECO:0000313" key="2">
    <source>
        <dbReference type="Proteomes" id="UP000724584"/>
    </source>
</evidence>
<organism evidence="1 2">
    <name type="scientific">Chaetomium tenue</name>
    <dbReference type="NCBI Taxonomy" id="1854479"/>
    <lineage>
        <taxon>Eukaryota</taxon>
        <taxon>Fungi</taxon>
        <taxon>Dikarya</taxon>
        <taxon>Ascomycota</taxon>
        <taxon>Pezizomycotina</taxon>
        <taxon>Sordariomycetes</taxon>
        <taxon>Sordariomycetidae</taxon>
        <taxon>Sordariales</taxon>
        <taxon>Chaetomiaceae</taxon>
        <taxon>Chaetomium</taxon>
    </lineage>
</organism>
<dbReference type="Proteomes" id="UP000724584">
    <property type="component" value="Unassembled WGS sequence"/>
</dbReference>
<dbReference type="EMBL" id="JAGIZQ010000003">
    <property type="protein sequence ID" value="KAH6637274.1"/>
    <property type="molecule type" value="Genomic_DNA"/>
</dbReference>
<name>A0ACB7PG24_9PEZI</name>
<proteinExistence type="predicted"/>
<sequence length="318" mass="34853">MAIWGRPTGHQATPPVRREEKTGDARREYLWNTPDGDKPDFAETYTHGDEVVFSWNALNNSIYDLWLTSWKPGPDPVAVCLAINLAHDGNLKLVTSDPPTAQFANETKYVLRFKPPTGRGEFVASDPDLSSPGFLLVEPAFHQQDVPSTTSPAMPTISRVTPARETATTMADSGSEEPFSNISPAAAAGLTIGLILMVALLVAGEVWYLMWRRKRRRGGGDDGTTPASSRWRMKRFGKGDRGVFVRVGKAEMVIDDSIWMSPELPGDSTWGERLVHELQGSRLGRGNPLSRPLTINSSVVELDVGREVVMQRGNVIGG</sequence>
<protein>
    <submittedName>
        <fullName evidence="1">Uncharacterized protein</fullName>
    </submittedName>
</protein>
<comment type="caution">
    <text evidence="1">The sequence shown here is derived from an EMBL/GenBank/DDBJ whole genome shotgun (WGS) entry which is preliminary data.</text>
</comment>